<reference evidence="2" key="1">
    <citation type="submission" date="2021-02" db="EMBL/GenBank/DDBJ databases">
        <authorList>
            <person name="Nowell W R."/>
        </authorList>
    </citation>
    <scope>NUCLEOTIDE SEQUENCE</scope>
</reference>
<sequence length="145" mass="16917">MWKRVKSSRDYKREYHSKVNAAILNDEEEMICDEDIPFELPPITRNEIEEKMLEDVADDASCFSDSDRPDEIVEGNDFDEMLCELDVKNYTPLYDNSPLSVRESCYEIIKLARTINLNKDGVKQVLHYLSCTSQVLQVLVEFIQE</sequence>
<dbReference type="EMBL" id="CAJOBA010050554">
    <property type="protein sequence ID" value="CAF4235491.1"/>
    <property type="molecule type" value="Genomic_DNA"/>
</dbReference>
<accession>A0A816BLX8</accession>
<gene>
    <name evidence="2" type="ORF">GPM918_LOCUS43071</name>
    <name evidence="1" type="ORF">OVA965_LOCUS34360</name>
    <name evidence="4" type="ORF">SRO942_LOCUS44466</name>
    <name evidence="3" type="ORF">TMI583_LOCUS35270</name>
</gene>
<organism evidence="2 5">
    <name type="scientific">Didymodactylos carnosus</name>
    <dbReference type="NCBI Taxonomy" id="1234261"/>
    <lineage>
        <taxon>Eukaryota</taxon>
        <taxon>Metazoa</taxon>
        <taxon>Spiralia</taxon>
        <taxon>Gnathifera</taxon>
        <taxon>Rotifera</taxon>
        <taxon>Eurotatoria</taxon>
        <taxon>Bdelloidea</taxon>
        <taxon>Philodinida</taxon>
        <taxon>Philodinidae</taxon>
        <taxon>Didymodactylos</taxon>
    </lineage>
</organism>
<name>A0A816BLX8_9BILA</name>
<dbReference type="EMBL" id="CAJNOQ010038008">
    <property type="protein sequence ID" value="CAF1610838.1"/>
    <property type="molecule type" value="Genomic_DNA"/>
</dbReference>
<dbReference type="AlphaFoldDB" id="A0A816BLX8"/>
<proteinExistence type="predicted"/>
<protein>
    <submittedName>
        <fullName evidence="2">Uncharacterized protein</fullName>
    </submittedName>
</protein>
<keyword evidence="5" id="KW-1185">Reference proteome</keyword>
<evidence type="ECO:0000313" key="2">
    <source>
        <dbReference type="EMBL" id="CAF1610838.1"/>
    </source>
</evidence>
<dbReference type="Proteomes" id="UP000677228">
    <property type="component" value="Unassembled WGS sequence"/>
</dbReference>
<comment type="caution">
    <text evidence="2">The sequence shown here is derived from an EMBL/GenBank/DDBJ whole genome shotgun (WGS) entry which is preliminary data.</text>
</comment>
<dbReference type="EMBL" id="CAJNOK010028762">
    <property type="protein sequence ID" value="CAF1438926.1"/>
    <property type="molecule type" value="Genomic_DNA"/>
</dbReference>
<evidence type="ECO:0000313" key="3">
    <source>
        <dbReference type="EMBL" id="CAF4235491.1"/>
    </source>
</evidence>
<dbReference type="OrthoDB" id="3263820at2759"/>
<evidence type="ECO:0000313" key="1">
    <source>
        <dbReference type="EMBL" id="CAF1438926.1"/>
    </source>
</evidence>
<dbReference type="EMBL" id="CAJOBC010104759">
    <property type="protein sequence ID" value="CAF4493687.1"/>
    <property type="molecule type" value="Genomic_DNA"/>
</dbReference>
<dbReference type="Proteomes" id="UP000682733">
    <property type="component" value="Unassembled WGS sequence"/>
</dbReference>
<dbReference type="Proteomes" id="UP000681722">
    <property type="component" value="Unassembled WGS sequence"/>
</dbReference>
<dbReference type="Proteomes" id="UP000663829">
    <property type="component" value="Unassembled WGS sequence"/>
</dbReference>
<evidence type="ECO:0000313" key="5">
    <source>
        <dbReference type="Proteomes" id="UP000663829"/>
    </source>
</evidence>
<evidence type="ECO:0000313" key="4">
    <source>
        <dbReference type="EMBL" id="CAF4493687.1"/>
    </source>
</evidence>